<sequence>MNLPASNVFSVLPEGLRTDLIGAFNEIARNYREHRWEPAELNGGKLCEAVFTVVDGYIKGQYARRSSKPNNFPDACRALERNRQTPRSIRIQIPRMLVALYEIRNNRGVGHAGSDVNPNQMDATVVLYMSKWLMAELVRVLHTLTTKEATKVVDALIEREIPMVWSDGSNKRILATNLTRKQQVLLLLLLEPGESAEDDLMRWLEVGNRASFRRDVLRPLHRDRFIEFDPDRKMVRLLPPGVTAAEIIFP</sequence>
<dbReference type="Proteomes" id="UP000295345">
    <property type="component" value="Unassembled WGS sequence"/>
</dbReference>
<dbReference type="EMBL" id="SMKI01000643">
    <property type="protein sequence ID" value="TDC62472.1"/>
    <property type="molecule type" value="Genomic_DNA"/>
</dbReference>
<evidence type="ECO:0000313" key="2">
    <source>
        <dbReference type="Proteomes" id="UP000295345"/>
    </source>
</evidence>
<accession>A0A4R4SKD6</accession>
<organism evidence="1 2">
    <name type="scientific">Streptomyces hainanensis</name>
    <dbReference type="NCBI Taxonomy" id="402648"/>
    <lineage>
        <taxon>Bacteria</taxon>
        <taxon>Bacillati</taxon>
        <taxon>Actinomycetota</taxon>
        <taxon>Actinomycetes</taxon>
        <taxon>Kitasatosporales</taxon>
        <taxon>Streptomycetaceae</taxon>
        <taxon>Streptomyces</taxon>
    </lineage>
</organism>
<evidence type="ECO:0000313" key="1">
    <source>
        <dbReference type="EMBL" id="TDC62472.1"/>
    </source>
</evidence>
<protein>
    <submittedName>
        <fullName evidence="1">Uncharacterized protein</fullName>
    </submittedName>
</protein>
<dbReference type="AlphaFoldDB" id="A0A4R4SKD6"/>
<keyword evidence="2" id="KW-1185">Reference proteome</keyword>
<dbReference type="OrthoDB" id="494805at2"/>
<name>A0A4R4SKD6_9ACTN</name>
<reference evidence="1 2" key="1">
    <citation type="submission" date="2019-03" db="EMBL/GenBank/DDBJ databases">
        <title>Draft genome sequences of novel Actinobacteria.</title>
        <authorList>
            <person name="Sahin N."/>
            <person name="Ay H."/>
            <person name="Saygin H."/>
        </authorList>
    </citation>
    <scope>NUCLEOTIDE SEQUENCE [LARGE SCALE GENOMIC DNA]</scope>
    <source>
        <strain evidence="1 2">DSM 41900</strain>
    </source>
</reference>
<dbReference type="RefSeq" id="WP_132822030.1">
    <property type="nucleotide sequence ID" value="NZ_SMKI01000643.1"/>
</dbReference>
<proteinExistence type="predicted"/>
<comment type="caution">
    <text evidence="1">The sequence shown here is derived from an EMBL/GenBank/DDBJ whole genome shotgun (WGS) entry which is preliminary data.</text>
</comment>
<gene>
    <name evidence="1" type="ORF">E1283_34015</name>
</gene>